<evidence type="ECO:0000256" key="3">
    <source>
        <dbReference type="ARBA" id="ARBA00022692"/>
    </source>
</evidence>
<dbReference type="OrthoDB" id="2985014at2759"/>
<feature type="transmembrane region" description="Helical" evidence="8">
    <location>
        <begin position="50"/>
        <end position="73"/>
    </location>
</feature>
<dbReference type="EMBL" id="LBMM01008806">
    <property type="protein sequence ID" value="KMQ88626.1"/>
    <property type="molecule type" value="Genomic_DNA"/>
</dbReference>
<keyword evidence="2" id="KW-0813">Transport</keyword>
<dbReference type="InterPro" id="IPR036259">
    <property type="entry name" value="MFS_trans_sf"/>
</dbReference>
<dbReference type="GO" id="GO:0030672">
    <property type="term" value="C:synaptic vesicle membrane"/>
    <property type="evidence" value="ECO:0007669"/>
    <property type="project" value="TreeGrafter"/>
</dbReference>
<evidence type="ECO:0000256" key="6">
    <source>
        <dbReference type="ARBA" id="ARBA00023136"/>
    </source>
</evidence>
<feature type="transmembrane region" description="Helical" evidence="8">
    <location>
        <begin position="85"/>
        <end position="106"/>
    </location>
</feature>
<evidence type="ECO:0000256" key="4">
    <source>
        <dbReference type="ARBA" id="ARBA00022847"/>
    </source>
</evidence>
<dbReference type="PANTHER" id="PTHR11662">
    <property type="entry name" value="SOLUTE CARRIER FAMILY 17"/>
    <property type="match status" value="1"/>
</dbReference>
<protein>
    <submittedName>
        <fullName evidence="9">Vesicular glutamate transporter 2</fullName>
    </submittedName>
</protein>
<dbReference type="SUPFAM" id="SSF103473">
    <property type="entry name" value="MFS general substrate transporter"/>
    <property type="match status" value="1"/>
</dbReference>
<dbReference type="InterPro" id="IPR050382">
    <property type="entry name" value="MFS_Na/Anion_cotransporter"/>
</dbReference>
<dbReference type="PaxDb" id="67767-A0A0J7KEM8"/>
<gene>
    <name evidence="9" type="ORF">RF55_11857</name>
</gene>
<name>A0A0J7KEM8_LASNI</name>
<evidence type="ECO:0000313" key="10">
    <source>
        <dbReference type="Proteomes" id="UP000036403"/>
    </source>
</evidence>
<dbReference type="FunFam" id="1.20.1250.20:FF:000003">
    <property type="entry name" value="Solute carrier family 17 member 3"/>
    <property type="match status" value="1"/>
</dbReference>
<comment type="caution">
    <text evidence="9">The sequence shown here is derived from an EMBL/GenBank/DDBJ whole genome shotgun (WGS) entry which is preliminary data.</text>
</comment>
<dbReference type="GO" id="GO:0005313">
    <property type="term" value="F:L-glutamate transmembrane transporter activity"/>
    <property type="evidence" value="ECO:0007669"/>
    <property type="project" value="TreeGrafter"/>
</dbReference>
<accession>A0A0J7KEM8</accession>
<dbReference type="AlphaFoldDB" id="A0A0J7KEM8"/>
<dbReference type="STRING" id="67767.A0A0J7KEM8"/>
<dbReference type="GO" id="GO:0005326">
    <property type="term" value="F:neurotransmitter transmembrane transporter activity"/>
    <property type="evidence" value="ECO:0007669"/>
    <property type="project" value="TreeGrafter"/>
</dbReference>
<evidence type="ECO:0000256" key="8">
    <source>
        <dbReference type="SAM" id="Phobius"/>
    </source>
</evidence>
<keyword evidence="10" id="KW-1185">Reference proteome</keyword>
<keyword evidence="4" id="KW-0769">Symport</keyword>
<dbReference type="GO" id="GO:0060076">
    <property type="term" value="C:excitatory synapse"/>
    <property type="evidence" value="ECO:0007669"/>
    <property type="project" value="TreeGrafter"/>
</dbReference>
<evidence type="ECO:0000256" key="7">
    <source>
        <dbReference type="SAM" id="MobiDB-lite"/>
    </source>
</evidence>
<sequence>MEALFFLVVAHATTSRNGTAATVALAIGVACSGFAISGFNVNHLDIAPRYASILMGMSNGIGTIAGLLVPFFVDNITEKKDAHSWRNVFIIAACVHIFGVTFYAIFCSGELQPWADPTVEEQKAWNPMDELGQTKPPVPPPPKTMQSEFIKQPSGDGIADDWNTYEQPAPENHLYPQQDNKAPVISYGSTETNSNNPFHSTNPFASDVSASLVQPPATDDYAHDVVHNQQWN</sequence>
<dbReference type="GO" id="GO:0050803">
    <property type="term" value="P:regulation of synapse structure or activity"/>
    <property type="evidence" value="ECO:0007669"/>
    <property type="project" value="TreeGrafter"/>
</dbReference>
<evidence type="ECO:0000256" key="5">
    <source>
        <dbReference type="ARBA" id="ARBA00022989"/>
    </source>
</evidence>
<reference evidence="9 10" key="1">
    <citation type="submission" date="2015-04" db="EMBL/GenBank/DDBJ databases">
        <title>Lasius niger genome sequencing.</title>
        <authorList>
            <person name="Konorov E.A."/>
            <person name="Nikitin M.A."/>
            <person name="Kirill M.V."/>
            <person name="Chang P."/>
        </authorList>
    </citation>
    <scope>NUCLEOTIDE SEQUENCE [LARGE SCALE GENOMIC DNA]</scope>
    <source>
        <tissue evidence="9">Whole</tissue>
    </source>
</reference>
<organism evidence="9 10">
    <name type="scientific">Lasius niger</name>
    <name type="common">Black garden ant</name>
    <dbReference type="NCBI Taxonomy" id="67767"/>
    <lineage>
        <taxon>Eukaryota</taxon>
        <taxon>Metazoa</taxon>
        <taxon>Ecdysozoa</taxon>
        <taxon>Arthropoda</taxon>
        <taxon>Hexapoda</taxon>
        <taxon>Insecta</taxon>
        <taxon>Pterygota</taxon>
        <taxon>Neoptera</taxon>
        <taxon>Endopterygota</taxon>
        <taxon>Hymenoptera</taxon>
        <taxon>Apocrita</taxon>
        <taxon>Aculeata</taxon>
        <taxon>Formicoidea</taxon>
        <taxon>Formicidae</taxon>
        <taxon>Formicinae</taxon>
        <taxon>Lasius</taxon>
        <taxon>Lasius</taxon>
    </lineage>
</organism>
<dbReference type="Proteomes" id="UP000036403">
    <property type="component" value="Unassembled WGS sequence"/>
</dbReference>
<dbReference type="GO" id="GO:0035249">
    <property type="term" value="P:synaptic transmission, glutamatergic"/>
    <property type="evidence" value="ECO:0007669"/>
    <property type="project" value="TreeGrafter"/>
</dbReference>
<dbReference type="GO" id="GO:0098700">
    <property type="term" value="P:neurotransmitter loading into synaptic vesicle"/>
    <property type="evidence" value="ECO:0007669"/>
    <property type="project" value="TreeGrafter"/>
</dbReference>
<evidence type="ECO:0000256" key="1">
    <source>
        <dbReference type="ARBA" id="ARBA00004141"/>
    </source>
</evidence>
<dbReference type="GO" id="GO:0015293">
    <property type="term" value="F:symporter activity"/>
    <property type="evidence" value="ECO:0007669"/>
    <property type="project" value="UniProtKB-KW"/>
</dbReference>
<keyword evidence="5 8" id="KW-1133">Transmembrane helix</keyword>
<comment type="subcellular location">
    <subcellularLocation>
        <location evidence="1">Membrane</location>
        <topology evidence="1">Multi-pass membrane protein</topology>
    </subcellularLocation>
</comment>
<feature type="region of interest" description="Disordered" evidence="7">
    <location>
        <begin position="129"/>
        <end position="148"/>
    </location>
</feature>
<keyword evidence="6 8" id="KW-0472">Membrane</keyword>
<keyword evidence="3 8" id="KW-0812">Transmembrane</keyword>
<evidence type="ECO:0000313" key="9">
    <source>
        <dbReference type="EMBL" id="KMQ88626.1"/>
    </source>
</evidence>
<evidence type="ECO:0000256" key="2">
    <source>
        <dbReference type="ARBA" id="ARBA00022448"/>
    </source>
</evidence>
<dbReference type="PANTHER" id="PTHR11662:SF456">
    <property type="entry name" value="VESICULAR GLUTAMATE TRANSPORTER, ISOFORM A"/>
    <property type="match status" value="1"/>
</dbReference>
<proteinExistence type="predicted"/>